<organism evidence="1 2">
    <name type="scientific">Candidatus Eisenbergiella merdigallinarum</name>
    <dbReference type="NCBI Taxonomy" id="2838552"/>
    <lineage>
        <taxon>Bacteria</taxon>
        <taxon>Bacillati</taxon>
        <taxon>Bacillota</taxon>
        <taxon>Clostridia</taxon>
        <taxon>Lachnospirales</taxon>
        <taxon>Lachnospiraceae</taxon>
        <taxon>Eisenbergiella</taxon>
    </lineage>
</organism>
<dbReference type="EMBL" id="DWXE01000040">
    <property type="protein sequence ID" value="HJB91898.1"/>
    <property type="molecule type" value="Genomic_DNA"/>
</dbReference>
<protein>
    <recommendedName>
        <fullName evidence="3">AP2/ERF domain-containing protein</fullName>
    </recommendedName>
</protein>
<accession>A0A9D2SEE1</accession>
<dbReference type="InterPro" id="IPR016177">
    <property type="entry name" value="DNA-bd_dom_sf"/>
</dbReference>
<gene>
    <name evidence="1" type="ORF">H9763_10620</name>
</gene>
<dbReference type="AlphaFoldDB" id="A0A9D2SEE1"/>
<reference evidence="1" key="2">
    <citation type="submission" date="2021-04" db="EMBL/GenBank/DDBJ databases">
        <authorList>
            <person name="Gilroy R."/>
        </authorList>
    </citation>
    <scope>NUCLEOTIDE SEQUENCE</scope>
    <source>
        <strain evidence="1">USAMLcec3-2134</strain>
    </source>
</reference>
<evidence type="ECO:0008006" key="3">
    <source>
        <dbReference type="Google" id="ProtNLM"/>
    </source>
</evidence>
<evidence type="ECO:0000313" key="1">
    <source>
        <dbReference type="EMBL" id="HJB91898.1"/>
    </source>
</evidence>
<dbReference type="Proteomes" id="UP000886883">
    <property type="component" value="Unassembled WGS sequence"/>
</dbReference>
<dbReference type="GO" id="GO:0003677">
    <property type="term" value="F:DNA binding"/>
    <property type="evidence" value="ECO:0007669"/>
    <property type="project" value="InterPro"/>
</dbReference>
<evidence type="ECO:0000313" key="2">
    <source>
        <dbReference type="Proteomes" id="UP000886883"/>
    </source>
</evidence>
<reference evidence="1" key="1">
    <citation type="journal article" date="2021" name="PeerJ">
        <title>Extensive microbial diversity within the chicken gut microbiome revealed by metagenomics and culture.</title>
        <authorList>
            <person name="Gilroy R."/>
            <person name="Ravi A."/>
            <person name="Getino M."/>
            <person name="Pursley I."/>
            <person name="Horton D.L."/>
            <person name="Alikhan N.F."/>
            <person name="Baker D."/>
            <person name="Gharbi K."/>
            <person name="Hall N."/>
            <person name="Watson M."/>
            <person name="Adriaenssens E.M."/>
            <person name="Foster-Nyarko E."/>
            <person name="Jarju S."/>
            <person name="Secka A."/>
            <person name="Antonio M."/>
            <person name="Oren A."/>
            <person name="Chaudhuri R.R."/>
            <person name="La Ragione R."/>
            <person name="Hildebrand F."/>
            <person name="Pallen M.J."/>
        </authorList>
    </citation>
    <scope>NUCLEOTIDE SEQUENCE</scope>
    <source>
        <strain evidence="1">USAMLcec3-2134</strain>
    </source>
</reference>
<comment type="caution">
    <text evidence="1">The sequence shown here is derived from an EMBL/GenBank/DDBJ whole genome shotgun (WGS) entry which is preliminary data.</text>
</comment>
<dbReference type="SUPFAM" id="SSF54171">
    <property type="entry name" value="DNA-binding domain"/>
    <property type="match status" value="1"/>
</dbReference>
<name>A0A9D2SEE1_9FIRM</name>
<sequence>MEGKMRAKDLTGQKFGRLTALYPTGKRDHKGSVIWHCACDCGGEAEVSQDGLGSGNCKSCGCWKKEVQKKVPTLLHRVDGTCVEWLEKRKHRRDNTSGFRGVYRIGENRYRVQIGFKGQRFYVGSYPTFEEAIQARLEAEALIHDGFVRAYRSWQERYGQDEEGEKEHPFVYEVQKKSGKLTVTTSIV</sequence>
<proteinExistence type="predicted"/>